<reference evidence="1 2" key="1">
    <citation type="submission" date="2018-02" db="EMBL/GenBank/DDBJ databases">
        <title>Genomic Encyclopedia of Archaeal and Bacterial Type Strains, Phase II (KMG-II): from individual species to whole genera.</title>
        <authorList>
            <person name="Goeker M."/>
        </authorList>
    </citation>
    <scope>NUCLEOTIDE SEQUENCE [LARGE SCALE GENOMIC DNA]</scope>
    <source>
        <strain evidence="1 2">DSM 21165</strain>
    </source>
</reference>
<evidence type="ECO:0000313" key="2">
    <source>
        <dbReference type="Proteomes" id="UP000251545"/>
    </source>
</evidence>
<gene>
    <name evidence="1" type="ORF">CLV33_103108</name>
</gene>
<accession>A0A362X7W2</accession>
<dbReference type="Pfam" id="PF14352">
    <property type="entry name" value="DUF4402"/>
    <property type="match status" value="1"/>
</dbReference>
<dbReference type="EMBL" id="PVEO01000003">
    <property type="protein sequence ID" value="PQV49477.1"/>
    <property type="molecule type" value="Genomic_DNA"/>
</dbReference>
<sequence length="226" mass="25361">MFVALLLKLKIDFKKNSKYISSFFSLCMLAFSLCYGTLTAQQRNTYSKSFSNKSKSHFSIISSPSNNTEQHNDSLNIRNVSKRPAIVAFQNTKKDIDIYAVQDLNFGSFTATSGSQITLSPQGALSHVGNVHLIGYEFQPAVFEIIVDNQKTLRLQIELENPQLGDNLKLELELISDIQNTFFEVYPPPQKNYINIGGKLNILEGNTIIAGDLNARFNIWLTVANE</sequence>
<protein>
    <submittedName>
        <fullName evidence="1">Uncharacterized protein DUF4402</fullName>
    </submittedName>
</protein>
<organism evidence="1 2">
    <name type="scientific">Jejuia pallidilutea</name>
    <dbReference type="NCBI Taxonomy" id="504487"/>
    <lineage>
        <taxon>Bacteria</taxon>
        <taxon>Pseudomonadati</taxon>
        <taxon>Bacteroidota</taxon>
        <taxon>Flavobacteriia</taxon>
        <taxon>Flavobacteriales</taxon>
        <taxon>Flavobacteriaceae</taxon>
        <taxon>Jejuia</taxon>
    </lineage>
</organism>
<dbReference type="Proteomes" id="UP000251545">
    <property type="component" value="Unassembled WGS sequence"/>
</dbReference>
<dbReference type="RefSeq" id="WP_105473236.1">
    <property type="nucleotide sequence ID" value="NZ_PVEO01000003.1"/>
</dbReference>
<name>A0A362X7W2_9FLAO</name>
<dbReference type="InterPro" id="IPR025514">
    <property type="entry name" value="DUF4402"/>
</dbReference>
<proteinExistence type="predicted"/>
<dbReference type="AlphaFoldDB" id="A0A362X7W2"/>
<comment type="caution">
    <text evidence="1">The sequence shown here is derived from an EMBL/GenBank/DDBJ whole genome shotgun (WGS) entry which is preliminary data.</text>
</comment>
<evidence type="ECO:0000313" key="1">
    <source>
        <dbReference type="EMBL" id="PQV49477.1"/>
    </source>
</evidence>